<comment type="caution">
    <text evidence="3">The sequence shown here is derived from an EMBL/GenBank/DDBJ whole genome shotgun (WGS) entry which is preliminary data.</text>
</comment>
<dbReference type="SMART" id="SM00240">
    <property type="entry name" value="FHA"/>
    <property type="match status" value="1"/>
</dbReference>
<accession>A0A8S0SZV3</accession>
<dbReference type="GO" id="GO:0071339">
    <property type="term" value="C:MLL1 complex"/>
    <property type="evidence" value="ECO:0007669"/>
    <property type="project" value="InterPro"/>
</dbReference>
<dbReference type="GO" id="GO:0045944">
    <property type="term" value="P:positive regulation of transcription by RNA polymerase II"/>
    <property type="evidence" value="ECO:0007669"/>
    <property type="project" value="TreeGrafter"/>
</dbReference>
<dbReference type="InterPro" id="IPR037912">
    <property type="entry name" value="MCRS1"/>
</dbReference>
<dbReference type="GO" id="GO:0002151">
    <property type="term" value="F:G-quadruplex RNA binding"/>
    <property type="evidence" value="ECO:0007669"/>
    <property type="project" value="InterPro"/>
</dbReference>
<organism evidence="3 4">
    <name type="scientific">Olea europaea subsp. europaea</name>
    <dbReference type="NCBI Taxonomy" id="158383"/>
    <lineage>
        <taxon>Eukaryota</taxon>
        <taxon>Viridiplantae</taxon>
        <taxon>Streptophyta</taxon>
        <taxon>Embryophyta</taxon>
        <taxon>Tracheophyta</taxon>
        <taxon>Spermatophyta</taxon>
        <taxon>Magnoliopsida</taxon>
        <taxon>eudicotyledons</taxon>
        <taxon>Gunneridae</taxon>
        <taxon>Pentapetalae</taxon>
        <taxon>asterids</taxon>
        <taxon>lamiids</taxon>
        <taxon>Lamiales</taxon>
        <taxon>Oleaceae</taxon>
        <taxon>Oleeae</taxon>
        <taxon>Olea</taxon>
    </lineage>
</organism>
<sequence length="806" mass="89167">MGAVAHLQNWIPEDDLLLKNAVEAGASLESLAKGAVQFSRRFTLQELHDRWYSLLYDPVVSAEATSCMLELERSSSTLQSGSNRPDCTKETKCSSGKRKYESIRKCYYSMRRRILDEQLQAMDIFPLAEPENSNVGDGNEQPSADCMTGNPVSCNFGTNGGVGAQNRIEDLRFSGNLSRGFCHTNEENTSMPRGFGQSKELPVCDYLITDSLEIKTPDVFGQTNQNGGNVLSEFGGTSFHSLAYSSPLPQNPTWGTMHDISASSLPVQLGQRDHQIGKVFVCTEANGVNNTDASKLNNLVPNMTNLTPSSEDYFAELTSTLFDFSNEEEQLFMDADGNDLIEKSYIHSFSSLLDSPNKNDLPNIVQEAPDAHFTLTSGAHSEESGKKELYQSSILYNKIPPERTAKTFGTEYRNGVICCTLNTEDPEIPSNADVFLPFRFPSSSNSSGPNWRDHNAYYLMPFSMKNFSNTRKANGGQLPRKSEQKNSHAPSRLIGSSQQRDTGANHRLSSYGMKFGLPNSSIQLSALKNARTSEEPSRKSSVNDVNLDYKSAGPCLAKQFHGPDIIQRFQRSIIGSLKDLDAKVTVPNNGVLNAESSSVLPLVSQPIEKPLLLNQEEPYSEDDLDVPCFSDVEAMILDMDLSPEKFDLQLSQEVLSYKHDETKRSIIRLEQTADGCMHRTIAAQGAFAVLYGRHSKHFIKKPEVLLGRATEDSKVDIDLGREKNGSKISRRQAIIKMDMYGSFRLKNIGKSSISVNGNEVASTMSVTLTPGCLIEVRGLAFIFETNKKKIQQHVGASCLRDYKALI</sequence>
<evidence type="ECO:0000256" key="1">
    <source>
        <dbReference type="SAM" id="MobiDB-lite"/>
    </source>
</evidence>
<dbReference type="PANTHER" id="PTHR13233:SF0">
    <property type="entry name" value="MICROSPHERULE PROTEIN 1"/>
    <property type="match status" value="1"/>
</dbReference>
<reference evidence="3 4" key="1">
    <citation type="submission" date="2019-12" db="EMBL/GenBank/DDBJ databases">
        <authorList>
            <person name="Alioto T."/>
            <person name="Alioto T."/>
            <person name="Gomez Garrido J."/>
        </authorList>
    </citation>
    <scope>NUCLEOTIDE SEQUENCE [LARGE SCALE GENOMIC DNA]</scope>
</reference>
<dbReference type="Proteomes" id="UP000594638">
    <property type="component" value="Unassembled WGS sequence"/>
</dbReference>
<evidence type="ECO:0000313" key="4">
    <source>
        <dbReference type="Proteomes" id="UP000594638"/>
    </source>
</evidence>
<dbReference type="EMBL" id="CACTIH010005576">
    <property type="protein sequence ID" value="CAA2998007.1"/>
    <property type="molecule type" value="Genomic_DNA"/>
</dbReference>
<dbReference type="Gramene" id="OE9A065249T2">
    <property type="protein sequence ID" value="OE9A065249C2"/>
    <property type="gene ID" value="OE9A065249"/>
</dbReference>
<proteinExistence type="predicted"/>
<feature type="region of interest" description="Disordered" evidence="1">
    <location>
        <begin position="469"/>
        <end position="510"/>
    </location>
</feature>
<dbReference type="SUPFAM" id="SSF49879">
    <property type="entry name" value="SMAD/FHA domain"/>
    <property type="match status" value="1"/>
</dbReference>
<protein>
    <submittedName>
        <fullName evidence="3">Microspherule 1</fullName>
    </submittedName>
</protein>
<dbReference type="GO" id="GO:0031011">
    <property type="term" value="C:Ino80 complex"/>
    <property type="evidence" value="ECO:0007669"/>
    <property type="project" value="InterPro"/>
</dbReference>
<feature type="domain" description="FHA" evidence="2">
    <location>
        <begin position="704"/>
        <end position="760"/>
    </location>
</feature>
<dbReference type="CDD" id="cd22687">
    <property type="entry name" value="FHA_MCRS1"/>
    <property type="match status" value="1"/>
</dbReference>
<dbReference type="Gene3D" id="2.60.200.20">
    <property type="match status" value="1"/>
</dbReference>
<dbReference type="InterPro" id="IPR025999">
    <property type="entry name" value="MCRS_N"/>
</dbReference>
<dbReference type="PANTHER" id="PTHR13233">
    <property type="entry name" value="MICROSPHERULE PROTEIN 1"/>
    <property type="match status" value="1"/>
</dbReference>
<dbReference type="AlphaFoldDB" id="A0A8S0SZV3"/>
<dbReference type="Pfam" id="PF13325">
    <property type="entry name" value="MCRS_N"/>
    <property type="match status" value="1"/>
</dbReference>
<evidence type="ECO:0000259" key="2">
    <source>
        <dbReference type="PROSITE" id="PS50006"/>
    </source>
</evidence>
<evidence type="ECO:0000313" key="3">
    <source>
        <dbReference type="EMBL" id="CAA2998007.1"/>
    </source>
</evidence>
<dbReference type="OrthoDB" id="10262769at2759"/>
<dbReference type="GO" id="GO:0044545">
    <property type="term" value="C:NSL complex"/>
    <property type="evidence" value="ECO:0007669"/>
    <property type="project" value="TreeGrafter"/>
</dbReference>
<dbReference type="InterPro" id="IPR000253">
    <property type="entry name" value="FHA_dom"/>
</dbReference>
<dbReference type="Pfam" id="PF00498">
    <property type="entry name" value="FHA"/>
    <property type="match status" value="1"/>
</dbReference>
<dbReference type="InterPro" id="IPR008984">
    <property type="entry name" value="SMAD_FHA_dom_sf"/>
</dbReference>
<keyword evidence="4" id="KW-1185">Reference proteome</keyword>
<gene>
    <name evidence="3" type="ORF">OLEA9_A065249</name>
</gene>
<dbReference type="PROSITE" id="PS50006">
    <property type="entry name" value="FHA_DOMAIN"/>
    <property type="match status" value="1"/>
</dbReference>
<name>A0A8S0SZV3_OLEEU</name>